<gene>
    <name evidence="2" type="ORF">PFISCL1PPCAC_7243</name>
</gene>
<protein>
    <submittedName>
        <fullName evidence="2">Uncharacterized protein</fullName>
    </submittedName>
</protein>
<dbReference type="EMBL" id="BTSY01000002">
    <property type="protein sequence ID" value="GMT15946.1"/>
    <property type="molecule type" value="Genomic_DNA"/>
</dbReference>
<feature type="non-terminal residue" evidence="2">
    <location>
        <position position="1"/>
    </location>
</feature>
<evidence type="ECO:0000313" key="2">
    <source>
        <dbReference type="EMBL" id="GMT15946.1"/>
    </source>
</evidence>
<evidence type="ECO:0000313" key="3">
    <source>
        <dbReference type="Proteomes" id="UP001432322"/>
    </source>
</evidence>
<sequence>AIMDEDSTKKVKVEIVFFESNKCCDVLTIYDGLFGHTVLKTFTGYLGETSVVVTGSTNAMRMEWRASS</sequence>
<dbReference type="Proteomes" id="UP001432322">
    <property type="component" value="Unassembled WGS sequence"/>
</dbReference>
<accession>A0AAV5V8H9</accession>
<reference evidence="2" key="1">
    <citation type="submission" date="2023-10" db="EMBL/GenBank/DDBJ databases">
        <title>Genome assembly of Pristionchus species.</title>
        <authorList>
            <person name="Yoshida K."/>
            <person name="Sommer R.J."/>
        </authorList>
    </citation>
    <scope>NUCLEOTIDE SEQUENCE</scope>
    <source>
        <strain evidence="2">RS5133</strain>
    </source>
</reference>
<dbReference type="AlphaFoldDB" id="A0AAV5V8H9"/>
<proteinExistence type="predicted"/>
<comment type="caution">
    <text evidence="2">The sequence shown here is derived from an EMBL/GenBank/DDBJ whole genome shotgun (WGS) entry which is preliminary data.</text>
</comment>
<dbReference type="SUPFAM" id="SSF49854">
    <property type="entry name" value="Spermadhesin, CUB domain"/>
    <property type="match status" value="1"/>
</dbReference>
<dbReference type="PANTHER" id="PTHR22991">
    <property type="entry name" value="PROTEIN CBG13490"/>
    <property type="match status" value="1"/>
</dbReference>
<evidence type="ECO:0000256" key="1">
    <source>
        <dbReference type="ARBA" id="ARBA00023157"/>
    </source>
</evidence>
<dbReference type="InterPro" id="IPR035914">
    <property type="entry name" value="Sperma_CUB_dom_sf"/>
</dbReference>
<dbReference type="InterPro" id="IPR050976">
    <property type="entry name" value="Snaclec"/>
</dbReference>
<organism evidence="2 3">
    <name type="scientific">Pristionchus fissidentatus</name>
    <dbReference type="NCBI Taxonomy" id="1538716"/>
    <lineage>
        <taxon>Eukaryota</taxon>
        <taxon>Metazoa</taxon>
        <taxon>Ecdysozoa</taxon>
        <taxon>Nematoda</taxon>
        <taxon>Chromadorea</taxon>
        <taxon>Rhabditida</taxon>
        <taxon>Rhabditina</taxon>
        <taxon>Diplogasteromorpha</taxon>
        <taxon>Diplogasteroidea</taxon>
        <taxon>Neodiplogasteridae</taxon>
        <taxon>Pristionchus</taxon>
    </lineage>
</organism>
<name>A0AAV5V8H9_9BILA</name>
<dbReference type="PANTHER" id="PTHR22991:SF40">
    <property type="entry name" value="PROTEIN CBG13490"/>
    <property type="match status" value="1"/>
</dbReference>
<keyword evidence="1" id="KW-1015">Disulfide bond</keyword>
<keyword evidence="3" id="KW-1185">Reference proteome</keyword>
<feature type="non-terminal residue" evidence="2">
    <location>
        <position position="68"/>
    </location>
</feature>